<reference evidence="2 3" key="1">
    <citation type="submission" date="2020-04" db="EMBL/GenBank/DDBJ databases">
        <authorList>
            <person name="Alioto T."/>
            <person name="Alioto T."/>
            <person name="Gomez Garrido J."/>
        </authorList>
    </citation>
    <scope>NUCLEOTIDE SEQUENCE [LARGE SCALE GENOMIC DNA]</scope>
</reference>
<organism evidence="2 3">
    <name type="scientific">Cloeon dipterum</name>
    <dbReference type="NCBI Taxonomy" id="197152"/>
    <lineage>
        <taxon>Eukaryota</taxon>
        <taxon>Metazoa</taxon>
        <taxon>Ecdysozoa</taxon>
        <taxon>Arthropoda</taxon>
        <taxon>Hexapoda</taxon>
        <taxon>Insecta</taxon>
        <taxon>Pterygota</taxon>
        <taxon>Palaeoptera</taxon>
        <taxon>Ephemeroptera</taxon>
        <taxon>Pisciforma</taxon>
        <taxon>Baetidae</taxon>
        <taxon>Cloeon</taxon>
    </lineage>
</organism>
<comment type="caution">
    <text evidence="2">The sequence shown here is derived from an EMBL/GenBank/DDBJ whole genome shotgun (WGS) entry which is preliminary data.</text>
</comment>
<feature type="chain" id="PRO_5035752203" description="Chitin-binding type-2 domain-containing protein" evidence="1">
    <location>
        <begin position="28"/>
        <end position="93"/>
    </location>
</feature>
<dbReference type="EMBL" id="CADEPI010000183">
    <property type="protein sequence ID" value="CAB3379306.1"/>
    <property type="molecule type" value="Genomic_DNA"/>
</dbReference>
<gene>
    <name evidence="2" type="ORF">CLODIP_2_CD07564</name>
</gene>
<dbReference type="AlphaFoldDB" id="A0A8S1DDP0"/>
<evidence type="ECO:0000313" key="3">
    <source>
        <dbReference type="Proteomes" id="UP000494165"/>
    </source>
</evidence>
<proteinExistence type="predicted"/>
<protein>
    <recommendedName>
        <fullName evidence="4">Chitin-binding type-2 domain-containing protein</fullName>
    </recommendedName>
</protein>
<feature type="signal peptide" evidence="1">
    <location>
        <begin position="1"/>
        <end position="27"/>
    </location>
</feature>
<dbReference type="Proteomes" id="UP000494165">
    <property type="component" value="Unassembled WGS sequence"/>
</dbReference>
<sequence>MVKVALPFTLLLVCNLVLKSASQRTHGYQVCPPGKVFDNANSKCISSSTVDAATFNTSNGQTTLQISNAPLRKCQKDEIFHPRLKRCTKVVGG</sequence>
<keyword evidence="3" id="KW-1185">Reference proteome</keyword>
<evidence type="ECO:0000256" key="1">
    <source>
        <dbReference type="SAM" id="SignalP"/>
    </source>
</evidence>
<evidence type="ECO:0008006" key="4">
    <source>
        <dbReference type="Google" id="ProtNLM"/>
    </source>
</evidence>
<name>A0A8S1DDP0_9INSE</name>
<evidence type="ECO:0000313" key="2">
    <source>
        <dbReference type="EMBL" id="CAB3379306.1"/>
    </source>
</evidence>
<accession>A0A8S1DDP0</accession>
<keyword evidence="1" id="KW-0732">Signal</keyword>